<keyword evidence="2" id="KW-0472">Membrane</keyword>
<reference evidence="3" key="2">
    <citation type="submission" date="2021-04" db="EMBL/GenBank/DDBJ databases">
        <authorList>
            <person name="Gilroy R."/>
        </authorList>
    </citation>
    <scope>NUCLEOTIDE SEQUENCE</scope>
    <source>
        <strain evidence="3">ChiHjej13B12-24818</strain>
    </source>
</reference>
<feature type="compositionally biased region" description="Polar residues" evidence="1">
    <location>
        <begin position="124"/>
        <end position="133"/>
    </location>
</feature>
<organism evidence="3 4">
    <name type="scientific">Candidatus Brachybacterium merdavium</name>
    <dbReference type="NCBI Taxonomy" id="2838513"/>
    <lineage>
        <taxon>Bacteria</taxon>
        <taxon>Bacillati</taxon>
        <taxon>Actinomycetota</taxon>
        <taxon>Actinomycetes</taxon>
        <taxon>Micrococcales</taxon>
        <taxon>Dermabacteraceae</taxon>
        <taxon>Brachybacterium</taxon>
    </lineage>
</organism>
<name>A0A9D2RP18_9MICO</name>
<dbReference type="AlphaFoldDB" id="A0A9D2RP18"/>
<feature type="region of interest" description="Disordered" evidence="1">
    <location>
        <begin position="1"/>
        <end position="52"/>
    </location>
</feature>
<feature type="region of interest" description="Disordered" evidence="1">
    <location>
        <begin position="88"/>
        <end position="150"/>
    </location>
</feature>
<proteinExistence type="predicted"/>
<evidence type="ECO:0000256" key="2">
    <source>
        <dbReference type="SAM" id="Phobius"/>
    </source>
</evidence>
<feature type="transmembrane region" description="Helical" evidence="2">
    <location>
        <begin position="56"/>
        <end position="76"/>
    </location>
</feature>
<evidence type="ECO:0000256" key="1">
    <source>
        <dbReference type="SAM" id="MobiDB-lite"/>
    </source>
</evidence>
<accession>A0A9D2RP18</accession>
<keyword evidence="2" id="KW-0812">Transmembrane</keyword>
<reference evidence="3" key="1">
    <citation type="journal article" date="2021" name="PeerJ">
        <title>Extensive microbial diversity within the chicken gut microbiome revealed by metagenomics and culture.</title>
        <authorList>
            <person name="Gilroy R."/>
            <person name="Ravi A."/>
            <person name="Getino M."/>
            <person name="Pursley I."/>
            <person name="Horton D.L."/>
            <person name="Alikhan N.F."/>
            <person name="Baker D."/>
            <person name="Gharbi K."/>
            <person name="Hall N."/>
            <person name="Watson M."/>
            <person name="Adriaenssens E.M."/>
            <person name="Foster-Nyarko E."/>
            <person name="Jarju S."/>
            <person name="Secka A."/>
            <person name="Antonio M."/>
            <person name="Oren A."/>
            <person name="Chaudhuri R.R."/>
            <person name="La Ragione R."/>
            <person name="Hildebrand F."/>
            <person name="Pallen M.J."/>
        </authorList>
    </citation>
    <scope>NUCLEOTIDE SEQUENCE</scope>
    <source>
        <strain evidence="3">ChiHjej13B12-24818</strain>
    </source>
</reference>
<keyword evidence="2" id="KW-1133">Transmembrane helix</keyword>
<sequence>MSENRDGSGPQPPGAGLPDFSQSAPGRSGDLPDFETASGPVTLGEPGERSRKRNRAVVLSVVGTGVVLMAVVALVLSQTVFRSALEDDGPEAYSTADRSAEGQEEYVPDPEDPDIAPPPPIFTQAPTTECTVPSHSAAAPATSSDAIRGGDLQYTLPDRWDYPWGSSPLPYLTEVEGQGRNVEGNWYSVASLGRVTFPEDEGGYPGLESAATSIFQCYATTAGVLSHFGENPEVTDYRTESMTVDGYPAWIVQATYHFEDPDMLESSSASIVTSLVVEGPDGPSALASDVAADQPDHVAALEEIIASLDVVD</sequence>
<evidence type="ECO:0000313" key="4">
    <source>
        <dbReference type="Proteomes" id="UP000823823"/>
    </source>
</evidence>
<dbReference type="Proteomes" id="UP000823823">
    <property type="component" value="Unassembled WGS sequence"/>
</dbReference>
<comment type="caution">
    <text evidence="3">The sequence shown here is derived from an EMBL/GenBank/DDBJ whole genome shotgun (WGS) entry which is preliminary data.</text>
</comment>
<dbReference type="EMBL" id="DWZH01000055">
    <property type="protein sequence ID" value="HJB10403.1"/>
    <property type="molecule type" value="Genomic_DNA"/>
</dbReference>
<feature type="compositionally biased region" description="Acidic residues" evidence="1">
    <location>
        <begin position="102"/>
        <end position="114"/>
    </location>
</feature>
<gene>
    <name evidence="3" type="ORF">H9786_07710</name>
</gene>
<protein>
    <submittedName>
        <fullName evidence="3">Uncharacterized protein</fullName>
    </submittedName>
</protein>
<feature type="compositionally biased region" description="Low complexity" evidence="1">
    <location>
        <begin position="134"/>
        <end position="146"/>
    </location>
</feature>
<evidence type="ECO:0000313" key="3">
    <source>
        <dbReference type="EMBL" id="HJB10403.1"/>
    </source>
</evidence>